<reference evidence="2" key="1">
    <citation type="submission" date="2019-04" db="EMBL/GenBank/DDBJ databases">
        <title>Genome assembly of Zosterops borbonicus 15179.</title>
        <authorList>
            <person name="Leroy T."/>
            <person name="Anselmetti Y."/>
            <person name="Tilak M.-K."/>
            <person name="Nabholz B."/>
        </authorList>
    </citation>
    <scope>NUCLEOTIDE SEQUENCE</scope>
    <source>
        <strain evidence="2">HGM_15179</strain>
        <tissue evidence="2">Muscle</tissue>
    </source>
</reference>
<dbReference type="GO" id="GO:0003676">
    <property type="term" value="F:nucleic acid binding"/>
    <property type="evidence" value="ECO:0007669"/>
    <property type="project" value="InterPro"/>
</dbReference>
<dbReference type="PROSITE" id="PS50879">
    <property type="entry name" value="RNASE_H_1"/>
    <property type="match status" value="1"/>
</dbReference>
<dbReference type="Pfam" id="PF00075">
    <property type="entry name" value="RNase_H"/>
    <property type="match status" value="1"/>
</dbReference>
<sequence length="140" mass="16114">MLLEQNNVILKTFGVNPGIFLFSTLTGNISEYDCLQIIKQAYSSRSDLKDVALEDPDWELYTNKSSFMRDGNRMTSYSVTTTDKVIREKALPTDVSSQRVELIAPTKELELSERKKAKMWTNSEYAFNVVYVNGVIWKER</sequence>
<dbReference type="OrthoDB" id="9395889at2759"/>
<dbReference type="Gene3D" id="3.30.420.10">
    <property type="entry name" value="Ribonuclease H-like superfamily/Ribonuclease H"/>
    <property type="match status" value="1"/>
</dbReference>
<accession>A0A8K1D6V2</accession>
<dbReference type="InterPro" id="IPR012337">
    <property type="entry name" value="RNaseH-like_sf"/>
</dbReference>
<dbReference type="AlphaFoldDB" id="A0A8K1D6V2"/>
<dbReference type="Proteomes" id="UP000796761">
    <property type="component" value="Unassembled WGS sequence"/>
</dbReference>
<gene>
    <name evidence="2" type="ORF">HGM15179_021015</name>
</gene>
<dbReference type="GO" id="GO:0004523">
    <property type="term" value="F:RNA-DNA hybrid ribonuclease activity"/>
    <property type="evidence" value="ECO:0007669"/>
    <property type="project" value="InterPro"/>
</dbReference>
<keyword evidence="3" id="KW-1185">Reference proteome</keyword>
<dbReference type="EMBL" id="SWJQ01002942">
    <property type="protein sequence ID" value="TRZ06092.1"/>
    <property type="molecule type" value="Genomic_DNA"/>
</dbReference>
<organism evidence="2 3">
    <name type="scientific">Zosterops borbonicus</name>
    <dbReference type="NCBI Taxonomy" id="364589"/>
    <lineage>
        <taxon>Eukaryota</taxon>
        <taxon>Metazoa</taxon>
        <taxon>Chordata</taxon>
        <taxon>Craniata</taxon>
        <taxon>Vertebrata</taxon>
        <taxon>Euteleostomi</taxon>
        <taxon>Archelosauria</taxon>
        <taxon>Archosauria</taxon>
        <taxon>Dinosauria</taxon>
        <taxon>Saurischia</taxon>
        <taxon>Theropoda</taxon>
        <taxon>Coelurosauria</taxon>
        <taxon>Aves</taxon>
        <taxon>Neognathae</taxon>
        <taxon>Neoaves</taxon>
        <taxon>Telluraves</taxon>
        <taxon>Australaves</taxon>
        <taxon>Passeriformes</taxon>
        <taxon>Sylvioidea</taxon>
        <taxon>Zosteropidae</taxon>
        <taxon>Zosterops</taxon>
    </lineage>
</organism>
<evidence type="ECO:0000313" key="3">
    <source>
        <dbReference type="Proteomes" id="UP000796761"/>
    </source>
</evidence>
<evidence type="ECO:0000259" key="1">
    <source>
        <dbReference type="PROSITE" id="PS50879"/>
    </source>
</evidence>
<dbReference type="SUPFAM" id="SSF53098">
    <property type="entry name" value="Ribonuclease H-like"/>
    <property type="match status" value="1"/>
</dbReference>
<name>A0A8K1D6V2_9PASS</name>
<evidence type="ECO:0000313" key="2">
    <source>
        <dbReference type="EMBL" id="TRZ06092.1"/>
    </source>
</evidence>
<protein>
    <recommendedName>
        <fullName evidence="1">RNase H type-1 domain-containing protein</fullName>
    </recommendedName>
</protein>
<proteinExistence type="predicted"/>
<comment type="caution">
    <text evidence="2">The sequence shown here is derived from an EMBL/GenBank/DDBJ whole genome shotgun (WGS) entry which is preliminary data.</text>
</comment>
<dbReference type="InterPro" id="IPR002156">
    <property type="entry name" value="RNaseH_domain"/>
</dbReference>
<dbReference type="InterPro" id="IPR036397">
    <property type="entry name" value="RNaseH_sf"/>
</dbReference>
<feature type="domain" description="RNase H type-1" evidence="1">
    <location>
        <begin position="54"/>
        <end position="140"/>
    </location>
</feature>